<dbReference type="InterPro" id="IPR038156">
    <property type="entry name" value="PCS_N_sf"/>
</dbReference>
<organism evidence="3 4">
    <name type="scientific">Roseburia hominis</name>
    <dbReference type="NCBI Taxonomy" id="301301"/>
    <lineage>
        <taxon>Bacteria</taxon>
        <taxon>Bacillati</taxon>
        <taxon>Bacillota</taxon>
        <taxon>Clostridia</taxon>
        <taxon>Lachnospirales</taxon>
        <taxon>Lachnospiraceae</taxon>
        <taxon>Roseburia</taxon>
    </lineage>
</organism>
<dbReference type="AlphaFoldDB" id="A0A395V5P7"/>
<dbReference type="RefSeq" id="WP_118097561.1">
    <property type="nucleotide sequence ID" value="NZ_QRVL01000008.1"/>
</dbReference>
<dbReference type="InterPro" id="IPR038765">
    <property type="entry name" value="Papain-like_cys_pep_sf"/>
</dbReference>
<accession>A0A395V5P7</accession>
<evidence type="ECO:0000256" key="1">
    <source>
        <dbReference type="SAM" id="SignalP"/>
    </source>
</evidence>
<evidence type="ECO:0000313" key="3">
    <source>
        <dbReference type="EMBL" id="RGS39592.1"/>
    </source>
</evidence>
<sequence>MDIKNIIKNKQKEFIQGMIALILCVALFCSAAVSGENDGSEWKMRHGGQKYEETGTDGRVQIPLYAGILAEFRANEMAILSDNQEILAKAAERAAEEAAHPEQGVYTFLQGPKSWTEGRAWSGEWSNQYVRGNYFGNFGCGLCCMANIYCTLTEYTCSPWDMYEYARQVSGYAPSRKIGAIGWADMKVTLRKSGFDCTLNTKPESYEQFQQEIAASQMAVILVSSRDDDTYWKKTGGHYVSISLYDASSDQVFLGDPADPDGNRSWIPLRYVYDALKTVSQYQYLLVQDYAEEQNQWMHDGITDASIVT</sequence>
<dbReference type="EMBL" id="QRVL01000008">
    <property type="protein sequence ID" value="RGS39592.1"/>
    <property type="molecule type" value="Genomic_DNA"/>
</dbReference>
<feature type="chain" id="PRO_5038423640" evidence="1">
    <location>
        <begin position="32"/>
        <end position="309"/>
    </location>
</feature>
<evidence type="ECO:0000259" key="2">
    <source>
        <dbReference type="Pfam" id="PF13529"/>
    </source>
</evidence>
<feature type="signal peptide" evidence="1">
    <location>
        <begin position="1"/>
        <end position="31"/>
    </location>
</feature>
<proteinExistence type="predicted"/>
<name>A0A395V5P7_9FIRM</name>
<feature type="domain" description="Peptidase C39-like" evidence="2">
    <location>
        <begin position="136"/>
        <end position="258"/>
    </location>
</feature>
<dbReference type="Pfam" id="PF13529">
    <property type="entry name" value="Peptidase_C39_2"/>
    <property type="match status" value="1"/>
</dbReference>
<dbReference type="InterPro" id="IPR039564">
    <property type="entry name" value="Peptidase_C39-like"/>
</dbReference>
<dbReference type="SUPFAM" id="SSF54001">
    <property type="entry name" value="Cysteine proteinases"/>
    <property type="match status" value="1"/>
</dbReference>
<gene>
    <name evidence="3" type="ORF">DWX93_10200</name>
</gene>
<reference evidence="3 4" key="1">
    <citation type="submission" date="2018-08" db="EMBL/GenBank/DDBJ databases">
        <title>A genome reference for cultivated species of the human gut microbiota.</title>
        <authorList>
            <person name="Zou Y."/>
            <person name="Xue W."/>
            <person name="Luo G."/>
        </authorList>
    </citation>
    <scope>NUCLEOTIDE SEQUENCE [LARGE SCALE GENOMIC DNA]</scope>
    <source>
        <strain evidence="3 4">AF22-12AC</strain>
    </source>
</reference>
<comment type="caution">
    <text evidence="3">The sequence shown here is derived from an EMBL/GenBank/DDBJ whole genome shotgun (WGS) entry which is preliminary data.</text>
</comment>
<evidence type="ECO:0000313" key="4">
    <source>
        <dbReference type="Proteomes" id="UP000266172"/>
    </source>
</evidence>
<dbReference type="Gene3D" id="3.90.70.30">
    <property type="entry name" value="Phytochelatin synthase, N-terminal domain"/>
    <property type="match status" value="1"/>
</dbReference>
<dbReference type="Proteomes" id="UP000266172">
    <property type="component" value="Unassembled WGS sequence"/>
</dbReference>
<keyword evidence="1" id="KW-0732">Signal</keyword>
<protein>
    <submittedName>
        <fullName evidence="3">Chaperonin</fullName>
    </submittedName>
</protein>